<dbReference type="GO" id="GO:0052689">
    <property type="term" value="F:carboxylic ester hydrolase activity"/>
    <property type="evidence" value="ECO:0007669"/>
    <property type="project" value="TreeGrafter"/>
</dbReference>
<organism evidence="3 4">
    <name type="scientific">Wenxinia saemankumensis</name>
    <dbReference type="NCBI Taxonomy" id="1447782"/>
    <lineage>
        <taxon>Bacteria</taxon>
        <taxon>Pseudomonadati</taxon>
        <taxon>Pseudomonadota</taxon>
        <taxon>Alphaproteobacteria</taxon>
        <taxon>Rhodobacterales</taxon>
        <taxon>Roseobacteraceae</taxon>
        <taxon>Wenxinia</taxon>
    </lineage>
</organism>
<proteinExistence type="predicted"/>
<dbReference type="Proteomes" id="UP000184292">
    <property type="component" value="Unassembled WGS sequence"/>
</dbReference>
<dbReference type="AlphaFoldDB" id="A0A1M6AJ61"/>
<dbReference type="PANTHER" id="PTHR43265">
    <property type="entry name" value="ESTERASE ESTD"/>
    <property type="match status" value="1"/>
</dbReference>
<reference evidence="3" key="1">
    <citation type="submission" date="2016-11" db="EMBL/GenBank/DDBJ databases">
        <authorList>
            <person name="Jaros S."/>
            <person name="Januszkiewicz K."/>
            <person name="Wedrychowicz H."/>
        </authorList>
    </citation>
    <scope>NUCLEOTIDE SEQUENCE [LARGE SCALE GENOMIC DNA]</scope>
    <source>
        <strain evidence="3">DSM 100565</strain>
    </source>
</reference>
<dbReference type="InterPro" id="IPR053145">
    <property type="entry name" value="AB_hydrolase_Est10"/>
</dbReference>
<dbReference type="PANTHER" id="PTHR43265:SF1">
    <property type="entry name" value="ESTERASE ESTD"/>
    <property type="match status" value="1"/>
</dbReference>
<feature type="chain" id="PRO_5013019801" description="AB hydrolase-1 domain-containing protein" evidence="1">
    <location>
        <begin position="28"/>
        <end position="294"/>
    </location>
</feature>
<gene>
    <name evidence="3" type="ORF">SAMN05444417_0456</name>
</gene>
<evidence type="ECO:0000313" key="3">
    <source>
        <dbReference type="EMBL" id="SHI36358.1"/>
    </source>
</evidence>
<dbReference type="SUPFAM" id="SSF53474">
    <property type="entry name" value="alpha/beta-Hydrolases"/>
    <property type="match status" value="1"/>
</dbReference>
<name>A0A1M6AJ61_9RHOB</name>
<feature type="domain" description="AB hydrolase-1" evidence="2">
    <location>
        <begin position="57"/>
        <end position="179"/>
    </location>
</feature>
<dbReference type="STRING" id="1447782.SAMN05444417_0456"/>
<feature type="signal peptide" evidence="1">
    <location>
        <begin position="1"/>
        <end position="27"/>
    </location>
</feature>
<protein>
    <recommendedName>
        <fullName evidence="2">AB hydrolase-1 domain-containing protein</fullName>
    </recommendedName>
</protein>
<dbReference type="RefSeq" id="WP_073326160.1">
    <property type="nucleotide sequence ID" value="NZ_FQYO01000001.1"/>
</dbReference>
<dbReference type="Pfam" id="PF00561">
    <property type="entry name" value="Abhydrolase_1"/>
    <property type="match status" value="1"/>
</dbReference>
<evidence type="ECO:0000313" key="4">
    <source>
        <dbReference type="Proteomes" id="UP000184292"/>
    </source>
</evidence>
<dbReference type="InterPro" id="IPR000073">
    <property type="entry name" value="AB_hydrolase_1"/>
</dbReference>
<dbReference type="EMBL" id="FQYO01000001">
    <property type="protein sequence ID" value="SHI36358.1"/>
    <property type="molecule type" value="Genomic_DNA"/>
</dbReference>
<keyword evidence="4" id="KW-1185">Reference proteome</keyword>
<dbReference type="InterPro" id="IPR029058">
    <property type="entry name" value="AB_hydrolase_fold"/>
</dbReference>
<evidence type="ECO:0000259" key="2">
    <source>
        <dbReference type="Pfam" id="PF00561"/>
    </source>
</evidence>
<sequence length="294" mass="29137">MPARPIPARPIPVLALALALVCQPALVAAGPGERDVTLGGGALAGTLAQPDRPARGAVLLLHGFTGTRDEAASAPVPRGLLGHTADRLAEAGWTSLRIDFRGSGESLRDLTFAETTIEGQVGDALAASAWLAERTDGPLVLLGFSQGGMVAALAAGRSEGIDAVVLWNAVADPQATYGALFPPGTLARMAAAPGGAVAPVPGTDLSLGRDFFAGLAALDPPGALAAFDGPLLVAQGQSDGVVAPASAQAFLAAHEGRELFVPVEAGHALGIGAGAGALDALIDATLAFLPAGIP</sequence>
<evidence type="ECO:0000256" key="1">
    <source>
        <dbReference type="SAM" id="SignalP"/>
    </source>
</evidence>
<dbReference type="Gene3D" id="3.40.50.1820">
    <property type="entry name" value="alpha/beta hydrolase"/>
    <property type="match status" value="1"/>
</dbReference>
<accession>A0A1M6AJ61</accession>
<keyword evidence="1" id="KW-0732">Signal</keyword>